<dbReference type="PATRIC" id="fig|1348334.3.peg.179"/>
<accession>U7QPM3</accession>
<sequence length="117" mass="13216">MLKQQQNKFKTVQLTEGVLVLTSFDDASIPALRSGFSGYPVNPRWNAVKFHAWKIGRQWRVALSKGEMTVRSTDSMLVSKSEIEQTTDSESSRKSSEKSSQPFFYNHAERSGELTLA</sequence>
<dbReference type="EMBL" id="AUZM01000001">
    <property type="protein sequence ID" value="ERT09889.1"/>
    <property type="molecule type" value="Genomic_DNA"/>
</dbReference>
<protein>
    <submittedName>
        <fullName evidence="2">Uncharacterized protein</fullName>
    </submittedName>
</protein>
<gene>
    <name evidence="2" type="ORF">M595_0182</name>
</gene>
<evidence type="ECO:0000313" key="3">
    <source>
        <dbReference type="Proteomes" id="UP000017127"/>
    </source>
</evidence>
<dbReference type="Proteomes" id="UP000017127">
    <property type="component" value="Unassembled WGS sequence"/>
</dbReference>
<dbReference type="OrthoDB" id="425721at2"/>
<name>U7QPM3_9CYAN</name>
<organism evidence="2 3">
    <name type="scientific">Lyngbya aestuarii BL J</name>
    <dbReference type="NCBI Taxonomy" id="1348334"/>
    <lineage>
        <taxon>Bacteria</taxon>
        <taxon>Bacillati</taxon>
        <taxon>Cyanobacteriota</taxon>
        <taxon>Cyanophyceae</taxon>
        <taxon>Oscillatoriophycideae</taxon>
        <taxon>Oscillatoriales</taxon>
        <taxon>Microcoleaceae</taxon>
        <taxon>Lyngbya</taxon>
    </lineage>
</organism>
<evidence type="ECO:0000256" key="1">
    <source>
        <dbReference type="SAM" id="MobiDB-lite"/>
    </source>
</evidence>
<dbReference type="AlphaFoldDB" id="U7QPM3"/>
<keyword evidence="3" id="KW-1185">Reference proteome</keyword>
<reference evidence="2 3" key="1">
    <citation type="journal article" date="2013" name="Front. Microbiol.">
        <title>Comparative genomic analyses of the cyanobacterium, Lyngbya aestuarii BL J, a powerful hydrogen producer.</title>
        <authorList>
            <person name="Kothari A."/>
            <person name="Vaughn M."/>
            <person name="Garcia-Pichel F."/>
        </authorList>
    </citation>
    <scope>NUCLEOTIDE SEQUENCE [LARGE SCALE GENOMIC DNA]</scope>
    <source>
        <strain evidence="2 3">BL J</strain>
    </source>
</reference>
<dbReference type="RefSeq" id="WP_023063951.1">
    <property type="nucleotide sequence ID" value="NZ_AUZM01000001.1"/>
</dbReference>
<feature type="region of interest" description="Disordered" evidence="1">
    <location>
        <begin position="72"/>
        <end position="117"/>
    </location>
</feature>
<feature type="compositionally biased region" description="Polar residues" evidence="1">
    <location>
        <begin position="72"/>
        <end position="88"/>
    </location>
</feature>
<evidence type="ECO:0000313" key="2">
    <source>
        <dbReference type="EMBL" id="ERT09889.1"/>
    </source>
</evidence>
<proteinExistence type="predicted"/>
<feature type="compositionally biased region" description="Basic and acidic residues" evidence="1">
    <location>
        <begin position="107"/>
        <end position="117"/>
    </location>
</feature>
<comment type="caution">
    <text evidence="2">The sequence shown here is derived from an EMBL/GenBank/DDBJ whole genome shotgun (WGS) entry which is preliminary data.</text>
</comment>